<feature type="region of interest" description="Disordered" evidence="1">
    <location>
        <begin position="434"/>
        <end position="488"/>
    </location>
</feature>
<feature type="region of interest" description="Disordered" evidence="1">
    <location>
        <begin position="164"/>
        <end position="184"/>
    </location>
</feature>
<protein>
    <submittedName>
        <fullName evidence="3">Uncharacterized protein</fullName>
    </submittedName>
</protein>
<evidence type="ECO:0000256" key="1">
    <source>
        <dbReference type="SAM" id="MobiDB-lite"/>
    </source>
</evidence>
<feature type="transmembrane region" description="Helical" evidence="2">
    <location>
        <begin position="52"/>
        <end position="74"/>
    </location>
</feature>
<dbReference type="AlphaFoldDB" id="A0A1X6MPA5"/>
<keyword evidence="2" id="KW-0812">Transmembrane</keyword>
<feature type="region of interest" description="Disordered" evidence="1">
    <location>
        <begin position="110"/>
        <end position="135"/>
    </location>
</feature>
<dbReference type="GeneID" id="36331781"/>
<name>A0A1X6MPA5_9APHY</name>
<feature type="region of interest" description="Disordered" evidence="1">
    <location>
        <begin position="669"/>
        <end position="691"/>
    </location>
</feature>
<proteinExistence type="predicted"/>
<keyword evidence="2" id="KW-1133">Transmembrane helix</keyword>
<dbReference type="RefSeq" id="XP_024335041.1">
    <property type="nucleotide sequence ID" value="XM_024486832.1"/>
</dbReference>
<keyword evidence="4" id="KW-1185">Reference proteome</keyword>
<dbReference type="OrthoDB" id="10279997at2759"/>
<dbReference type="EMBL" id="KZ110605">
    <property type="protein sequence ID" value="OSX58247.1"/>
    <property type="molecule type" value="Genomic_DNA"/>
</dbReference>
<dbReference type="Proteomes" id="UP000194127">
    <property type="component" value="Unassembled WGS sequence"/>
</dbReference>
<feature type="compositionally biased region" description="Basic and acidic residues" evidence="1">
    <location>
        <begin position="682"/>
        <end position="691"/>
    </location>
</feature>
<evidence type="ECO:0000313" key="4">
    <source>
        <dbReference type="Proteomes" id="UP000194127"/>
    </source>
</evidence>
<accession>A0A1X6MPA5</accession>
<feature type="compositionally biased region" description="Polar residues" evidence="1">
    <location>
        <begin position="474"/>
        <end position="486"/>
    </location>
</feature>
<evidence type="ECO:0000313" key="3">
    <source>
        <dbReference type="EMBL" id="OSX58247.1"/>
    </source>
</evidence>
<keyword evidence="2" id="KW-0472">Membrane</keyword>
<reference evidence="3 4" key="1">
    <citation type="submission" date="2017-04" db="EMBL/GenBank/DDBJ databases">
        <title>Genome Sequence of the Model Brown-Rot Fungus Postia placenta SB12.</title>
        <authorList>
            <consortium name="DOE Joint Genome Institute"/>
            <person name="Gaskell J."/>
            <person name="Kersten P."/>
            <person name="Larrondo L.F."/>
            <person name="Canessa P."/>
            <person name="Martinez D."/>
            <person name="Hibbett D."/>
            <person name="Schmoll M."/>
            <person name="Kubicek C.P."/>
            <person name="Martinez A.T."/>
            <person name="Yadav J."/>
            <person name="Master E."/>
            <person name="Magnuson J.K."/>
            <person name="James T."/>
            <person name="Yaver D."/>
            <person name="Berka R."/>
            <person name="Labutti K."/>
            <person name="Lipzen A."/>
            <person name="Aerts A."/>
            <person name="Barry K."/>
            <person name="Henrissat B."/>
            <person name="Blanchette R."/>
            <person name="Grigoriev I."/>
            <person name="Cullen D."/>
        </authorList>
    </citation>
    <scope>NUCLEOTIDE SEQUENCE [LARGE SCALE GENOMIC DNA]</scope>
    <source>
        <strain evidence="3 4">MAD-698-R-SB12</strain>
    </source>
</reference>
<organism evidence="3 4">
    <name type="scientific">Postia placenta MAD-698-R-SB12</name>
    <dbReference type="NCBI Taxonomy" id="670580"/>
    <lineage>
        <taxon>Eukaryota</taxon>
        <taxon>Fungi</taxon>
        <taxon>Dikarya</taxon>
        <taxon>Basidiomycota</taxon>
        <taxon>Agaricomycotina</taxon>
        <taxon>Agaricomycetes</taxon>
        <taxon>Polyporales</taxon>
        <taxon>Adustoporiaceae</taxon>
        <taxon>Rhodonia</taxon>
    </lineage>
</organism>
<evidence type="ECO:0000256" key="2">
    <source>
        <dbReference type="SAM" id="Phobius"/>
    </source>
</evidence>
<feature type="region of interest" description="Disordered" evidence="1">
    <location>
        <begin position="329"/>
        <end position="348"/>
    </location>
</feature>
<gene>
    <name evidence="3" type="ORF">POSPLADRAFT_1154249</name>
</gene>
<sequence>MEKCIFGAYSADSGCRKRSLYNGTKGFTNPGVTTGVDTFRPYNSERFRQKPLLSYALTVSLLRLISYGLIMLTVKRNRTRHKQQSSKMQSFDLTTARLAVVTVDPKVQKGRTCGPGSLPRSRQTKMASAPKAVAAPPLTRAARTLSLSAIPLPVRKEDLANRLGTPTNKVKSGSVGVNKAAEGPMPASTVDDMLSKSLAHTLPPSIPLPPVPKSLSPIAANAKLFIAAAYKSQQTRAIAKIARGTRQRRAFTANKENVPSFARPTRSSVTRAPSNVDLTAQAESPKPAVSRPLFGDARSRSIAPSVTYGRGITHPAQAQNVTARATHFNPVDSDAPVRKMAKTPKETAVSTKNSDISIKTIQHIVPAFKVELTSGGNTQSTVADMDLTPILNGTQFPTAPEWMYAASLSRFPAPKPASTKGATADRQMQADHAIRPAAMQPGWEKTLRAGPSRRFSPTSLDVQEDKERSRLQEVPQSSSVKATVTSPKACPFPSPASVLPSAEPTRAISACSRDATPIVPHSPTAAWWKRGLVSCSPALVDAKDSSAAPLSCGNKISVQNGASSKHVGLSLKEVPTPCDAPMKIVEFFTLSGDASADSVSEAGQQLAVLVVQVGGESGRMITLTSSEDKIFHELEDLRVRLTTHTFEPASIQAVNADENKITRTLPDILKTEPTPTYSNAEEAEKSEDRSRETAHVKAISNVKYCQDTSSQTVVDNDFEDAVLKTTAARHVLRNCDIKAAASSLHSGETADIEHVVAPARRFVGPSYSLNTSSKAVHSPMFTTSAIAVHQTHALEQTNDLNRPKKRPRYKALYPWAHSLTADLWLTDIFSLKQQFQQRPLFRRCLSVYVVGRDSPIDTHFFRSIQDTKRLLFQRLELCVERILGFIVGAIPFHSDF</sequence>